<dbReference type="Gene3D" id="3.50.30.60">
    <property type="entry name" value="LD-carboxypeptidase A C-terminal domain-like"/>
    <property type="match status" value="1"/>
</dbReference>
<keyword evidence="4" id="KW-0378">Hydrolase</keyword>
<dbReference type="SUPFAM" id="SSF141986">
    <property type="entry name" value="LD-carboxypeptidase A C-terminal domain-like"/>
    <property type="match status" value="1"/>
</dbReference>
<dbReference type="OrthoDB" id="9807329at2"/>
<sequence>MLPKNLQKGDTIAIVAPAKGIEKQYVDFAVKTIEENGFKAVVSKHCLGQHNYFSGTLKERSEDLQWAIDNDDVKAILCARGGYGCIQIIDRISWAGFIDDPKWLLGFSDVTVFHQHLAKLGAASIHSTMPLNFETNSAAALESLFAGIQNKSLHYEWQTNTKNIEGKVSGKVIGGNLTVLTGLIGTKHQPDYQNTILFLEDVGEHLYAIDRHFYQLSKVGILDQIRGLIIGDFSGIKDTNPPYGSDLFEIIKSHFTYHSIPIAFDFPAGHLDDNRALVFGKEATFISSSNSGELIFE</sequence>
<dbReference type="PANTHER" id="PTHR30237">
    <property type="entry name" value="MURAMOYLTETRAPEPTIDE CARBOXYPEPTIDASE"/>
    <property type="match status" value="1"/>
</dbReference>
<dbReference type="GO" id="GO:0008236">
    <property type="term" value="F:serine-type peptidase activity"/>
    <property type="evidence" value="ECO:0007669"/>
    <property type="project" value="UniProtKB-KW"/>
</dbReference>
<keyword evidence="2 9" id="KW-0121">Carboxypeptidase</keyword>
<keyword evidence="3" id="KW-0645">Protease</keyword>
<feature type="active site" description="Charge relay system" evidence="6">
    <location>
        <position position="270"/>
    </location>
</feature>
<comment type="caution">
    <text evidence="9">The sequence shown here is derived from an EMBL/GenBank/DDBJ whole genome shotgun (WGS) entry which is preliminary data.</text>
</comment>
<gene>
    <name evidence="9" type="ORF">ERX46_09440</name>
</gene>
<evidence type="ECO:0000256" key="3">
    <source>
        <dbReference type="ARBA" id="ARBA00022670"/>
    </source>
</evidence>
<keyword evidence="5" id="KW-0720">Serine protease</keyword>
<dbReference type="InterPro" id="IPR027461">
    <property type="entry name" value="Carboxypeptidase_A_C_sf"/>
</dbReference>
<feature type="domain" description="LD-carboxypeptidase C-terminal" evidence="8">
    <location>
        <begin position="169"/>
        <end position="284"/>
    </location>
</feature>
<organism evidence="9 10">
    <name type="scientific">Brumimicrobium glaciale</name>
    <dbReference type="NCBI Taxonomy" id="200475"/>
    <lineage>
        <taxon>Bacteria</taxon>
        <taxon>Pseudomonadati</taxon>
        <taxon>Bacteroidota</taxon>
        <taxon>Flavobacteriia</taxon>
        <taxon>Flavobacteriales</taxon>
        <taxon>Crocinitomicaceae</taxon>
        <taxon>Brumimicrobium</taxon>
    </lineage>
</organism>
<dbReference type="CDD" id="cd07025">
    <property type="entry name" value="Peptidase_S66"/>
    <property type="match status" value="1"/>
</dbReference>
<dbReference type="AlphaFoldDB" id="A0A4Q4KLB5"/>
<dbReference type="InterPro" id="IPR003507">
    <property type="entry name" value="S66_fam"/>
</dbReference>
<dbReference type="PIRSF" id="PIRSF028757">
    <property type="entry name" value="LD-carboxypeptidase"/>
    <property type="match status" value="1"/>
</dbReference>
<dbReference type="GO" id="GO:0004180">
    <property type="term" value="F:carboxypeptidase activity"/>
    <property type="evidence" value="ECO:0007669"/>
    <property type="project" value="UniProtKB-KW"/>
</dbReference>
<evidence type="ECO:0000259" key="7">
    <source>
        <dbReference type="Pfam" id="PF02016"/>
    </source>
</evidence>
<evidence type="ECO:0000256" key="4">
    <source>
        <dbReference type="ARBA" id="ARBA00022801"/>
    </source>
</evidence>
<dbReference type="Proteomes" id="UP000293952">
    <property type="component" value="Unassembled WGS sequence"/>
</dbReference>
<accession>A0A4Q4KLB5</accession>
<evidence type="ECO:0000256" key="2">
    <source>
        <dbReference type="ARBA" id="ARBA00022645"/>
    </source>
</evidence>
<evidence type="ECO:0000313" key="9">
    <source>
        <dbReference type="EMBL" id="RYM34171.1"/>
    </source>
</evidence>
<evidence type="ECO:0000313" key="10">
    <source>
        <dbReference type="Proteomes" id="UP000293952"/>
    </source>
</evidence>
<dbReference type="EMBL" id="SETE01000003">
    <property type="protein sequence ID" value="RYM34171.1"/>
    <property type="molecule type" value="Genomic_DNA"/>
</dbReference>
<evidence type="ECO:0000256" key="1">
    <source>
        <dbReference type="ARBA" id="ARBA00010233"/>
    </source>
</evidence>
<evidence type="ECO:0000256" key="5">
    <source>
        <dbReference type="ARBA" id="ARBA00022825"/>
    </source>
</evidence>
<feature type="domain" description="LD-carboxypeptidase N-terminal" evidence="7">
    <location>
        <begin position="12"/>
        <end position="126"/>
    </location>
</feature>
<feature type="active site" description="Nucleophile" evidence="6">
    <location>
        <position position="108"/>
    </location>
</feature>
<feature type="active site" description="Charge relay system" evidence="6">
    <location>
        <position position="200"/>
    </location>
</feature>
<protein>
    <submittedName>
        <fullName evidence="9">LD-carboxypeptidase</fullName>
    </submittedName>
</protein>
<dbReference type="SUPFAM" id="SSF52317">
    <property type="entry name" value="Class I glutamine amidotransferase-like"/>
    <property type="match status" value="1"/>
</dbReference>
<dbReference type="GO" id="GO:0006508">
    <property type="term" value="P:proteolysis"/>
    <property type="evidence" value="ECO:0007669"/>
    <property type="project" value="UniProtKB-KW"/>
</dbReference>
<dbReference type="InterPro" id="IPR029062">
    <property type="entry name" value="Class_I_gatase-like"/>
</dbReference>
<dbReference type="PANTHER" id="PTHR30237:SF2">
    <property type="entry name" value="MUREIN TETRAPEPTIDE CARBOXYPEPTIDASE"/>
    <property type="match status" value="1"/>
</dbReference>
<dbReference type="Gene3D" id="3.40.50.10740">
    <property type="entry name" value="Class I glutamine amidotransferase-like"/>
    <property type="match status" value="1"/>
</dbReference>
<proteinExistence type="inferred from homology"/>
<dbReference type="InterPro" id="IPR040449">
    <property type="entry name" value="Peptidase_S66_N"/>
</dbReference>
<keyword evidence="10" id="KW-1185">Reference proteome</keyword>
<evidence type="ECO:0000256" key="6">
    <source>
        <dbReference type="PIRSR" id="PIRSR028757-1"/>
    </source>
</evidence>
<comment type="similarity">
    <text evidence="1">Belongs to the peptidase S66 family.</text>
</comment>
<dbReference type="Pfam" id="PF17676">
    <property type="entry name" value="Peptidase_S66C"/>
    <property type="match status" value="1"/>
</dbReference>
<dbReference type="InterPro" id="IPR040921">
    <property type="entry name" value="Peptidase_S66C"/>
</dbReference>
<dbReference type="RefSeq" id="WP_130093612.1">
    <property type="nucleotide sequence ID" value="NZ_SETE01000003.1"/>
</dbReference>
<dbReference type="Pfam" id="PF02016">
    <property type="entry name" value="Peptidase_S66"/>
    <property type="match status" value="1"/>
</dbReference>
<evidence type="ECO:0000259" key="8">
    <source>
        <dbReference type="Pfam" id="PF17676"/>
    </source>
</evidence>
<name>A0A4Q4KLB5_9FLAO</name>
<reference evidence="9 10" key="1">
    <citation type="submission" date="2019-02" db="EMBL/GenBank/DDBJ databases">
        <title>Genome sequence of the sea-ice species Brumimicrobium glaciale.</title>
        <authorList>
            <person name="Bowman J.P."/>
        </authorList>
    </citation>
    <scope>NUCLEOTIDE SEQUENCE [LARGE SCALE GENOMIC DNA]</scope>
    <source>
        <strain evidence="9 10">IC156</strain>
    </source>
</reference>
<dbReference type="InterPro" id="IPR027478">
    <property type="entry name" value="LdcA_N"/>
</dbReference>